<dbReference type="Gene3D" id="2.160.20.70">
    <property type="match status" value="1"/>
</dbReference>
<evidence type="ECO:0000256" key="5">
    <source>
        <dbReference type="ARBA" id="ARBA00046874"/>
    </source>
</evidence>
<dbReference type="Proteomes" id="UP000095563">
    <property type="component" value="Unassembled WGS sequence"/>
</dbReference>
<dbReference type="GO" id="GO:1901891">
    <property type="term" value="P:regulation of cell septum assembly"/>
    <property type="evidence" value="ECO:0007669"/>
    <property type="project" value="InterPro"/>
</dbReference>
<dbReference type="GO" id="GO:0000917">
    <property type="term" value="P:division septum assembly"/>
    <property type="evidence" value="ECO:0007669"/>
    <property type="project" value="UniProtKB-KW"/>
</dbReference>
<evidence type="ECO:0000256" key="3">
    <source>
        <dbReference type="ARBA" id="ARBA00023210"/>
    </source>
</evidence>
<gene>
    <name evidence="6 9" type="primary">minC</name>
    <name evidence="9" type="ORF">ERS852568_01982</name>
</gene>
<dbReference type="InterPro" id="IPR036145">
    <property type="entry name" value="MinC_C_sf"/>
</dbReference>
<dbReference type="NCBIfam" id="NF001775">
    <property type="entry name" value="PRK00513.1-6"/>
    <property type="match status" value="1"/>
</dbReference>
<dbReference type="InterPro" id="IPR013033">
    <property type="entry name" value="MinC"/>
</dbReference>
<keyword evidence="2 6" id="KW-0132">Cell division</keyword>
<evidence type="ECO:0000256" key="1">
    <source>
        <dbReference type="ARBA" id="ARBA00006291"/>
    </source>
</evidence>
<dbReference type="SUPFAM" id="SSF63848">
    <property type="entry name" value="Cell-division inhibitor MinC, C-terminal domain"/>
    <property type="match status" value="1"/>
</dbReference>
<feature type="domain" description="Septum site-determining protein MinC N-terminal" evidence="8">
    <location>
        <begin position="5"/>
        <end position="78"/>
    </location>
</feature>
<dbReference type="HAMAP" id="MF_00267">
    <property type="entry name" value="MinC"/>
    <property type="match status" value="1"/>
</dbReference>
<evidence type="ECO:0000313" key="9">
    <source>
        <dbReference type="EMBL" id="CUQ11802.1"/>
    </source>
</evidence>
<evidence type="ECO:0000259" key="8">
    <source>
        <dbReference type="Pfam" id="PF22642"/>
    </source>
</evidence>
<dbReference type="InterPro" id="IPR016098">
    <property type="entry name" value="CAP/MinC_C"/>
</dbReference>
<comment type="subunit">
    <text evidence="5 6">Interacts with MinD and FtsZ.</text>
</comment>
<evidence type="ECO:0000256" key="4">
    <source>
        <dbReference type="ARBA" id="ARBA00023306"/>
    </source>
</evidence>
<comment type="similarity">
    <text evidence="1 6">Belongs to the MinC family.</text>
</comment>
<evidence type="ECO:0000313" key="10">
    <source>
        <dbReference type="Proteomes" id="UP000095563"/>
    </source>
</evidence>
<dbReference type="GO" id="GO:0000902">
    <property type="term" value="P:cell morphogenesis"/>
    <property type="evidence" value="ECO:0007669"/>
    <property type="project" value="InterPro"/>
</dbReference>
<dbReference type="PANTHER" id="PTHR34108">
    <property type="entry name" value="SEPTUM SITE-DETERMINING PROTEIN MINC"/>
    <property type="match status" value="1"/>
</dbReference>
<dbReference type="Pfam" id="PF22642">
    <property type="entry name" value="MinC_N_1"/>
    <property type="match status" value="1"/>
</dbReference>
<dbReference type="EMBL" id="CZBO01000003">
    <property type="protein sequence ID" value="CUQ11802.1"/>
    <property type="molecule type" value="Genomic_DNA"/>
</dbReference>
<comment type="function">
    <text evidence="6">Cell division inhibitor that blocks the formation of polar Z ring septums. Rapidly oscillates between the poles of the cell to destabilize FtsZ filaments that have formed before they mature into polar Z rings. Prevents FtsZ polymerization.</text>
</comment>
<dbReference type="InterPro" id="IPR055219">
    <property type="entry name" value="MinC_N_1"/>
</dbReference>
<evidence type="ECO:0000256" key="2">
    <source>
        <dbReference type="ARBA" id="ARBA00022618"/>
    </source>
</evidence>
<reference evidence="9 10" key="1">
    <citation type="submission" date="2015-09" db="EMBL/GenBank/DDBJ databases">
        <authorList>
            <consortium name="Pathogen Informatics"/>
        </authorList>
    </citation>
    <scope>NUCLEOTIDE SEQUENCE [LARGE SCALE GENOMIC DNA]</scope>
    <source>
        <strain evidence="9 10">2789STDY5834956</strain>
    </source>
</reference>
<organism evidence="9 10">
    <name type="scientific">Clostridium baratii</name>
    <dbReference type="NCBI Taxonomy" id="1561"/>
    <lineage>
        <taxon>Bacteria</taxon>
        <taxon>Bacillati</taxon>
        <taxon>Bacillota</taxon>
        <taxon>Clostridia</taxon>
        <taxon>Eubacteriales</taxon>
        <taxon>Clostridiaceae</taxon>
        <taxon>Clostridium</taxon>
    </lineage>
</organism>
<name>A0A174TPK6_9CLOT</name>
<proteinExistence type="inferred from homology"/>
<feature type="domain" description="Septum formation inhibitor MinC C-terminal" evidence="7">
    <location>
        <begin position="109"/>
        <end position="207"/>
    </location>
</feature>
<protein>
    <recommendedName>
        <fullName evidence="6">Probable septum site-determining protein MinC</fullName>
    </recommendedName>
</protein>
<dbReference type="PANTHER" id="PTHR34108:SF1">
    <property type="entry name" value="SEPTUM SITE-DETERMINING PROTEIN MINC"/>
    <property type="match status" value="1"/>
</dbReference>
<sequence length="216" mass="24032">MDERIIIKGNKSGLIAEINMHKFSDFTEMLDLLIARLSKGKRFYRKSTLTINTSLNLINDKDIAHLKKVLFEEIEIEDIIWQDDNAKEKEKEKEKKTFSGVYEGKTKFLRKTVRGGQSIRYNGNIVIIGDINSGAEVTAAGNIIVLGAIKGNVSAGANGNTKAIIAAFSLQPEILKISNIVTLSPDDSEEPEYPEVAKVKDGAIIVEPYLPNKYIY</sequence>
<evidence type="ECO:0000259" key="7">
    <source>
        <dbReference type="Pfam" id="PF03775"/>
    </source>
</evidence>
<dbReference type="InterPro" id="IPR005526">
    <property type="entry name" value="Septum_form_inhib_MinC_C"/>
</dbReference>
<dbReference type="NCBIfam" id="TIGR01222">
    <property type="entry name" value="minC"/>
    <property type="match status" value="1"/>
</dbReference>
<keyword evidence="4 6" id="KW-0131">Cell cycle</keyword>
<dbReference type="AlphaFoldDB" id="A0A174TPK6"/>
<dbReference type="Pfam" id="PF03775">
    <property type="entry name" value="MinC_C"/>
    <property type="match status" value="1"/>
</dbReference>
<evidence type="ECO:0000256" key="6">
    <source>
        <dbReference type="HAMAP-Rule" id="MF_00267"/>
    </source>
</evidence>
<dbReference type="RefSeq" id="WP_079286272.1">
    <property type="nucleotide sequence ID" value="NZ_CZBO01000003.1"/>
</dbReference>
<keyword evidence="3 6" id="KW-0717">Septation</keyword>
<accession>A0A174TPK6</accession>